<dbReference type="GO" id="GO:0141148">
    <property type="term" value="F:enoyl-[acyl-carrier-protein] reductase (NADPH) activity"/>
    <property type="evidence" value="ECO:0007669"/>
    <property type="project" value="UniProtKB-EC"/>
</dbReference>
<evidence type="ECO:0000256" key="3">
    <source>
        <dbReference type="ARBA" id="ARBA00022832"/>
    </source>
</evidence>
<dbReference type="PANTHER" id="PTHR43981">
    <property type="entry name" value="ENOYL-[ACYL-CARRIER-PROTEIN] REDUCTASE, MITOCHONDRIAL"/>
    <property type="match status" value="1"/>
</dbReference>
<dbReference type="InterPro" id="IPR036291">
    <property type="entry name" value="NAD(P)-bd_dom_sf"/>
</dbReference>
<dbReference type="InterPro" id="IPR013154">
    <property type="entry name" value="ADH-like_N"/>
</dbReference>
<keyword evidence="4" id="KW-0521">NADP</keyword>
<comment type="caution">
    <text evidence="12">The sequence shown here is derived from an EMBL/GenBank/DDBJ whole genome shotgun (WGS) entry which is preliminary data.</text>
</comment>
<dbReference type="EC" id="1.3.1.104" evidence="9"/>
<dbReference type="Pfam" id="PF00107">
    <property type="entry name" value="ADH_zinc_N"/>
    <property type="match status" value="1"/>
</dbReference>
<evidence type="ECO:0000256" key="5">
    <source>
        <dbReference type="ARBA" id="ARBA00022946"/>
    </source>
</evidence>
<dbReference type="GO" id="GO:0006633">
    <property type="term" value="P:fatty acid biosynthetic process"/>
    <property type="evidence" value="ECO:0007669"/>
    <property type="project" value="UniProtKB-KW"/>
</dbReference>
<evidence type="ECO:0000256" key="10">
    <source>
        <dbReference type="ARBA" id="ARBA00048843"/>
    </source>
</evidence>
<sequence>MSRILLAKLGGDAESFRLDDAPVPAPGPGDLLVALEAAPINPADFLLSNGWYAVQPELPFAMGAEGVGRVIAAGSAADQALVGRRVLVLPTYEQGTWADRIVVPARNVVTVGEAADALQLAMLGVNPATAHHLLNRYVSLKPGDWIGLTLANSAVGQNVIALARRAGVRTLAVVRREEAAEHVRRLGADAVIVDDGENLGDKVAQALDGAKLRLLLDGIGGADVVAQVAPSIETGGAFVTFSSVTGQPPLMPLGELVYREISVHGIFVINWVWNAPREEIEQVYAELSELVEKGVLGASVEATYSLGQYREAIAHAQRPERSGKVLFTFGQAGQAGQAGTPR</sequence>
<evidence type="ECO:0000313" key="13">
    <source>
        <dbReference type="Proteomes" id="UP000630097"/>
    </source>
</evidence>
<evidence type="ECO:0000256" key="2">
    <source>
        <dbReference type="ARBA" id="ARBA00022516"/>
    </source>
</evidence>
<dbReference type="Proteomes" id="UP000630097">
    <property type="component" value="Unassembled WGS sequence"/>
</dbReference>
<dbReference type="PANTHER" id="PTHR43981:SF2">
    <property type="entry name" value="ENOYL-[ACYL-CARRIER-PROTEIN] REDUCTASE, MITOCHONDRIAL"/>
    <property type="match status" value="1"/>
</dbReference>
<keyword evidence="8" id="KW-0275">Fatty acid biosynthesis</keyword>
<evidence type="ECO:0000256" key="6">
    <source>
        <dbReference type="ARBA" id="ARBA00023002"/>
    </source>
</evidence>
<dbReference type="RefSeq" id="WP_203884360.1">
    <property type="nucleotide sequence ID" value="NZ_BAABHH010000025.1"/>
</dbReference>
<keyword evidence="5" id="KW-0809">Transit peptide</keyword>
<evidence type="ECO:0000256" key="9">
    <source>
        <dbReference type="ARBA" id="ARBA00038963"/>
    </source>
</evidence>
<reference evidence="12 13" key="1">
    <citation type="submission" date="2021-01" db="EMBL/GenBank/DDBJ databases">
        <title>Whole genome shotgun sequence of Planotetraspora kaengkrachanensis NBRC 104272.</title>
        <authorList>
            <person name="Komaki H."/>
            <person name="Tamura T."/>
        </authorList>
    </citation>
    <scope>NUCLEOTIDE SEQUENCE [LARGE SCALE GENOMIC DNA]</scope>
    <source>
        <strain evidence="12 13">NBRC 104272</strain>
    </source>
</reference>
<dbReference type="Pfam" id="PF08240">
    <property type="entry name" value="ADH_N"/>
    <property type="match status" value="1"/>
</dbReference>
<evidence type="ECO:0000256" key="4">
    <source>
        <dbReference type="ARBA" id="ARBA00022857"/>
    </source>
</evidence>
<dbReference type="AlphaFoldDB" id="A0A8J3V7G7"/>
<evidence type="ECO:0000256" key="1">
    <source>
        <dbReference type="ARBA" id="ARBA00010371"/>
    </source>
</evidence>
<dbReference type="InterPro" id="IPR020843">
    <property type="entry name" value="ER"/>
</dbReference>
<evidence type="ECO:0000256" key="7">
    <source>
        <dbReference type="ARBA" id="ARBA00023098"/>
    </source>
</evidence>
<proteinExistence type="inferred from homology"/>
<keyword evidence="7" id="KW-0443">Lipid metabolism</keyword>
<dbReference type="CDD" id="cd05282">
    <property type="entry name" value="ETR_like"/>
    <property type="match status" value="1"/>
</dbReference>
<comment type="similarity">
    <text evidence="1">Belongs to the zinc-containing alcohol dehydrogenase family. Quinone oxidoreductase subfamily.</text>
</comment>
<organism evidence="12 13">
    <name type="scientific">Planotetraspora kaengkrachanensis</name>
    <dbReference type="NCBI Taxonomy" id="575193"/>
    <lineage>
        <taxon>Bacteria</taxon>
        <taxon>Bacillati</taxon>
        <taxon>Actinomycetota</taxon>
        <taxon>Actinomycetes</taxon>
        <taxon>Streptosporangiales</taxon>
        <taxon>Streptosporangiaceae</taxon>
        <taxon>Planotetraspora</taxon>
    </lineage>
</organism>
<evidence type="ECO:0000259" key="11">
    <source>
        <dbReference type="SMART" id="SM00829"/>
    </source>
</evidence>
<keyword evidence="3" id="KW-0276">Fatty acid metabolism</keyword>
<dbReference type="Gene3D" id="3.40.50.720">
    <property type="entry name" value="NAD(P)-binding Rossmann-like Domain"/>
    <property type="match status" value="1"/>
</dbReference>
<evidence type="ECO:0000313" key="12">
    <source>
        <dbReference type="EMBL" id="GIG80984.1"/>
    </source>
</evidence>
<dbReference type="InterPro" id="IPR051034">
    <property type="entry name" value="Mito_Enoyl-ACP_Reductase"/>
</dbReference>
<keyword evidence="2" id="KW-0444">Lipid biosynthesis</keyword>
<accession>A0A8J3V7G7</accession>
<protein>
    <recommendedName>
        <fullName evidence="9">enoyl-[acyl-carrier-protein] reductase</fullName>
        <ecNumber evidence="9">1.3.1.104</ecNumber>
    </recommendedName>
</protein>
<gene>
    <name evidence="12" type="ORF">Pka01_41110</name>
</gene>
<feature type="domain" description="Enoyl reductase (ER)" evidence="11">
    <location>
        <begin position="11"/>
        <end position="327"/>
    </location>
</feature>
<dbReference type="InterPro" id="IPR013149">
    <property type="entry name" value="ADH-like_C"/>
</dbReference>
<dbReference type="Gene3D" id="3.90.180.10">
    <property type="entry name" value="Medium-chain alcohol dehydrogenases, catalytic domain"/>
    <property type="match status" value="1"/>
</dbReference>
<dbReference type="SUPFAM" id="SSF50129">
    <property type="entry name" value="GroES-like"/>
    <property type="match status" value="1"/>
</dbReference>
<dbReference type="SMART" id="SM00829">
    <property type="entry name" value="PKS_ER"/>
    <property type="match status" value="1"/>
</dbReference>
<name>A0A8J3V7G7_9ACTN</name>
<keyword evidence="6" id="KW-0560">Oxidoreductase</keyword>
<dbReference type="SUPFAM" id="SSF51735">
    <property type="entry name" value="NAD(P)-binding Rossmann-fold domains"/>
    <property type="match status" value="1"/>
</dbReference>
<dbReference type="EMBL" id="BONV01000017">
    <property type="protein sequence ID" value="GIG80984.1"/>
    <property type="molecule type" value="Genomic_DNA"/>
</dbReference>
<comment type="catalytic activity">
    <reaction evidence="10">
        <text>a 2,3-saturated acyl-[ACP] + NADP(+) = a (2E)-enoyl-[ACP] + NADPH + H(+)</text>
        <dbReference type="Rhea" id="RHEA:22564"/>
        <dbReference type="Rhea" id="RHEA-COMP:9925"/>
        <dbReference type="Rhea" id="RHEA-COMP:9926"/>
        <dbReference type="ChEBI" id="CHEBI:15378"/>
        <dbReference type="ChEBI" id="CHEBI:57783"/>
        <dbReference type="ChEBI" id="CHEBI:58349"/>
        <dbReference type="ChEBI" id="CHEBI:78784"/>
        <dbReference type="ChEBI" id="CHEBI:78785"/>
        <dbReference type="EC" id="1.3.1.104"/>
    </reaction>
</comment>
<keyword evidence="13" id="KW-1185">Reference proteome</keyword>
<evidence type="ECO:0000256" key="8">
    <source>
        <dbReference type="ARBA" id="ARBA00023160"/>
    </source>
</evidence>
<dbReference type="InterPro" id="IPR011032">
    <property type="entry name" value="GroES-like_sf"/>
</dbReference>